<comment type="subcellular location">
    <subcellularLocation>
        <location evidence="1 7">Cell membrane</location>
        <topology evidence="1 7">Multi-pass membrane protein</topology>
    </subcellularLocation>
</comment>
<proteinExistence type="inferred from homology"/>
<dbReference type="InterPro" id="IPR000515">
    <property type="entry name" value="MetI-like"/>
</dbReference>
<evidence type="ECO:0000256" key="2">
    <source>
        <dbReference type="ARBA" id="ARBA00022448"/>
    </source>
</evidence>
<gene>
    <name evidence="9" type="ORF">EHE19_004705</name>
</gene>
<dbReference type="CDD" id="cd06261">
    <property type="entry name" value="TM_PBP2"/>
    <property type="match status" value="1"/>
</dbReference>
<evidence type="ECO:0000256" key="1">
    <source>
        <dbReference type="ARBA" id="ARBA00004651"/>
    </source>
</evidence>
<feature type="transmembrane region" description="Helical" evidence="7">
    <location>
        <begin position="12"/>
        <end position="34"/>
    </location>
</feature>
<name>A0A7H1VQV7_9FIRM</name>
<dbReference type="PROSITE" id="PS50928">
    <property type="entry name" value="ABC_TM1"/>
    <property type="match status" value="1"/>
</dbReference>
<dbReference type="PANTHER" id="PTHR43744">
    <property type="entry name" value="ABC TRANSPORTER PERMEASE PROTEIN MG189-RELATED-RELATED"/>
    <property type="match status" value="1"/>
</dbReference>
<comment type="similarity">
    <text evidence="7">Belongs to the binding-protein-dependent transport system permease family.</text>
</comment>
<dbReference type="KEGG" id="rher:EHE19_004705"/>
<dbReference type="SUPFAM" id="SSF161098">
    <property type="entry name" value="MetI-like"/>
    <property type="match status" value="1"/>
</dbReference>
<keyword evidence="3" id="KW-1003">Cell membrane</keyword>
<evidence type="ECO:0000256" key="4">
    <source>
        <dbReference type="ARBA" id="ARBA00022692"/>
    </source>
</evidence>
<feature type="transmembrane region" description="Helical" evidence="7">
    <location>
        <begin position="143"/>
        <end position="162"/>
    </location>
</feature>
<keyword evidence="6 7" id="KW-0472">Membrane</keyword>
<dbReference type="Proteomes" id="UP000306409">
    <property type="component" value="Chromosome"/>
</dbReference>
<dbReference type="EMBL" id="CP061336">
    <property type="protein sequence ID" value="QNU67769.1"/>
    <property type="molecule type" value="Genomic_DNA"/>
</dbReference>
<feature type="domain" description="ABC transmembrane type-1" evidence="8">
    <location>
        <begin position="1"/>
        <end position="162"/>
    </location>
</feature>
<evidence type="ECO:0000313" key="10">
    <source>
        <dbReference type="Proteomes" id="UP000306409"/>
    </source>
</evidence>
<evidence type="ECO:0000259" key="8">
    <source>
        <dbReference type="PROSITE" id="PS50928"/>
    </source>
</evidence>
<dbReference type="Pfam" id="PF00528">
    <property type="entry name" value="BPD_transp_1"/>
    <property type="match status" value="1"/>
</dbReference>
<feature type="transmembrane region" description="Helical" evidence="7">
    <location>
        <begin position="40"/>
        <end position="62"/>
    </location>
</feature>
<keyword evidence="4 7" id="KW-0812">Transmembrane</keyword>
<reference evidence="9 10" key="1">
    <citation type="submission" date="2020-09" db="EMBL/GenBank/DDBJ databases">
        <title>Characterization and genome sequencing of Ruminiclostridium sp. nov. MA18.</title>
        <authorList>
            <person name="Rettenmaier R."/>
            <person name="Kowollik M.-L."/>
            <person name="Liebl W."/>
            <person name="Zverlov V."/>
        </authorList>
    </citation>
    <scope>NUCLEOTIDE SEQUENCE [LARGE SCALE GENOMIC DNA]</scope>
    <source>
        <strain evidence="9 10">MA18</strain>
    </source>
</reference>
<accession>A0A7H1VQV7</accession>
<dbReference type="Gene3D" id="1.10.3720.10">
    <property type="entry name" value="MetI-like"/>
    <property type="match status" value="1"/>
</dbReference>
<dbReference type="InterPro" id="IPR035906">
    <property type="entry name" value="MetI-like_sf"/>
</dbReference>
<dbReference type="PANTHER" id="PTHR43744:SF12">
    <property type="entry name" value="ABC TRANSPORTER PERMEASE PROTEIN MG189-RELATED"/>
    <property type="match status" value="1"/>
</dbReference>
<sequence>MAKFRFKFKDVLYYIIILCMIIPFSVIVLPQYMLFKNLGIFDSVLAIILPGGYGAMGFFFYCQFIKQIPNDILEAGQIDGASPLVLLKKILAPMLKDCSLAYLVICFCTNWNAIDPAIAFIRTTDIQPLSIALKEAFINAPEVFFAPAVLYMIPPVLVYLFFSEELVRGLSFEISIMKGASNET</sequence>
<organism evidence="9 10">
    <name type="scientific">Ruminiclostridium herbifermentans</name>
    <dbReference type="NCBI Taxonomy" id="2488810"/>
    <lineage>
        <taxon>Bacteria</taxon>
        <taxon>Bacillati</taxon>
        <taxon>Bacillota</taxon>
        <taxon>Clostridia</taxon>
        <taxon>Eubacteriales</taxon>
        <taxon>Oscillospiraceae</taxon>
        <taxon>Ruminiclostridium</taxon>
    </lineage>
</organism>
<evidence type="ECO:0000256" key="6">
    <source>
        <dbReference type="ARBA" id="ARBA00023136"/>
    </source>
</evidence>
<dbReference type="AlphaFoldDB" id="A0A7H1VQV7"/>
<evidence type="ECO:0000256" key="7">
    <source>
        <dbReference type="RuleBase" id="RU363032"/>
    </source>
</evidence>
<dbReference type="GO" id="GO:0055085">
    <property type="term" value="P:transmembrane transport"/>
    <property type="evidence" value="ECO:0007669"/>
    <property type="project" value="InterPro"/>
</dbReference>
<keyword evidence="10" id="KW-1185">Reference proteome</keyword>
<evidence type="ECO:0000313" key="9">
    <source>
        <dbReference type="EMBL" id="QNU67769.1"/>
    </source>
</evidence>
<protein>
    <submittedName>
        <fullName evidence="9">Carbohydrate ABC transporter permease</fullName>
    </submittedName>
</protein>
<keyword evidence="5 7" id="KW-1133">Transmembrane helix</keyword>
<dbReference type="GO" id="GO:0005886">
    <property type="term" value="C:plasma membrane"/>
    <property type="evidence" value="ECO:0007669"/>
    <property type="project" value="UniProtKB-SubCell"/>
</dbReference>
<evidence type="ECO:0000256" key="3">
    <source>
        <dbReference type="ARBA" id="ARBA00022475"/>
    </source>
</evidence>
<keyword evidence="2 7" id="KW-0813">Transport</keyword>
<evidence type="ECO:0000256" key="5">
    <source>
        <dbReference type="ARBA" id="ARBA00022989"/>
    </source>
</evidence>